<evidence type="ECO:0000313" key="3">
    <source>
        <dbReference type="Proteomes" id="UP000193870"/>
    </source>
</evidence>
<evidence type="ECO:0000313" key="2">
    <source>
        <dbReference type="EMBL" id="SLN13947.1"/>
    </source>
</evidence>
<proteinExistence type="predicted"/>
<sequence length="49" mass="5415">MDAMADPRPTHDRPVSSMTDHRHDARLGGRCRGAERMTGTGPVPERELS</sequence>
<dbReference type="Proteomes" id="UP000193870">
    <property type="component" value="Unassembled WGS sequence"/>
</dbReference>
<protein>
    <submittedName>
        <fullName evidence="2">Uncharacterized protein</fullName>
    </submittedName>
</protein>
<keyword evidence="3" id="KW-1185">Reference proteome</keyword>
<dbReference type="EMBL" id="FWFV01000001">
    <property type="protein sequence ID" value="SLN13947.1"/>
    <property type="molecule type" value="Genomic_DNA"/>
</dbReference>
<dbReference type="STRING" id="315423.SAMN04488020_101218"/>
<name>A0A1Y5RC11_9RHOB</name>
<feature type="compositionally biased region" description="Basic and acidic residues" evidence="1">
    <location>
        <begin position="8"/>
        <end position="35"/>
    </location>
</feature>
<feature type="region of interest" description="Disordered" evidence="1">
    <location>
        <begin position="1"/>
        <end position="49"/>
    </location>
</feature>
<evidence type="ECO:0000256" key="1">
    <source>
        <dbReference type="SAM" id="MobiDB-lite"/>
    </source>
</evidence>
<reference evidence="2 3" key="1">
    <citation type="submission" date="2017-03" db="EMBL/GenBank/DDBJ databases">
        <authorList>
            <person name="Afonso C.L."/>
            <person name="Miller P.J."/>
            <person name="Scott M.A."/>
            <person name="Spackman E."/>
            <person name="Goraichik I."/>
            <person name="Dimitrov K.M."/>
            <person name="Suarez D.L."/>
            <person name="Swayne D.E."/>
        </authorList>
    </citation>
    <scope>NUCLEOTIDE SEQUENCE [LARGE SCALE GENOMIC DNA]</scope>
    <source>
        <strain evidence="2 3">CECT 7066</strain>
    </source>
</reference>
<gene>
    <name evidence="2" type="ORF">PAM7066_00220</name>
</gene>
<dbReference type="AlphaFoldDB" id="A0A1Y5RC11"/>
<accession>A0A1Y5RC11</accession>
<organism evidence="2 3">
    <name type="scientific">Palleronia marisminoris</name>
    <dbReference type="NCBI Taxonomy" id="315423"/>
    <lineage>
        <taxon>Bacteria</taxon>
        <taxon>Pseudomonadati</taxon>
        <taxon>Pseudomonadota</taxon>
        <taxon>Alphaproteobacteria</taxon>
        <taxon>Rhodobacterales</taxon>
        <taxon>Roseobacteraceae</taxon>
        <taxon>Palleronia</taxon>
    </lineage>
</organism>